<dbReference type="InterPro" id="IPR015424">
    <property type="entry name" value="PyrdxlP-dep_Trfase"/>
</dbReference>
<evidence type="ECO:0000313" key="8">
    <source>
        <dbReference type="EMBL" id="MQS03006.1"/>
    </source>
</evidence>
<sequence length="413" mass="44873">MTQTASPWFARAAEIPSSWLYESFRIANEREREHPDLIKLHVGEPAFTPPDSVAKEFAAAALDGRARYIDVQGLMELRERLVDKLDTVNHVDTEPSRLFVTPGSCQGLSALMRCLADSGAEILLPEIHWPVHLQQALLAGFRPVFYKLDEHFAPDPESIRQVATPATRVLLLNTPSNPAGAVAGLPLQRALYEIADEHGWQIISDEAYEDFAFSGPHLSIAALERDRPAPERIVNSVFTFSKGPAMTGYRLGYVALSRPETATAMRTVQESCIIAPSAPVQYAGLAALEASGALADNHDFVRGNRDAALSALVDEGLLPALPGGGWYAMADISSTGLTGEEFSAELMLHHDVVVVPGSGFSARPEFDPDGSMRRLKPGGVASGLVRIAFCVDREQLVTGVERLVGLVREKRDQ</sequence>
<dbReference type="GO" id="GO:0030170">
    <property type="term" value="F:pyridoxal phosphate binding"/>
    <property type="evidence" value="ECO:0007669"/>
    <property type="project" value="InterPro"/>
</dbReference>
<dbReference type="EMBL" id="JABJXA010000003">
    <property type="protein sequence ID" value="MBB1257449.1"/>
    <property type="molecule type" value="Genomic_DNA"/>
</dbReference>
<gene>
    <name evidence="8" type="ORF">FNX44_014215</name>
    <name evidence="7" type="ORF">H3147_01185</name>
</gene>
<protein>
    <submittedName>
        <fullName evidence="8">Aminotransferase class I/II-fold pyridoxal phosphate-dependent enzyme</fullName>
    </submittedName>
    <submittedName>
        <fullName evidence="7">Pyridoxal phosphate-dependent aminotransferase</fullName>
    </submittedName>
</protein>
<dbReference type="InterPro" id="IPR004839">
    <property type="entry name" value="Aminotransferase_I/II_large"/>
</dbReference>
<dbReference type="EMBL" id="VJYK02000131">
    <property type="protein sequence ID" value="MQS03006.1"/>
    <property type="molecule type" value="Genomic_DNA"/>
</dbReference>
<accession>A0A5P0YRR1</accession>
<keyword evidence="9" id="KW-1185">Reference proteome</keyword>
<feature type="domain" description="Aminotransferase class I/classII large" evidence="6">
    <location>
        <begin position="36"/>
        <end position="402"/>
    </location>
</feature>
<evidence type="ECO:0000256" key="3">
    <source>
        <dbReference type="ARBA" id="ARBA00022576"/>
    </source>
</evidence>
<comment type="similarity">
    <text evidence="2">Belongs to the class-I pyridoxal-phosphate-dependent aminotransferase family.</text>
</comment>
<dbReference type="AlphaFoldDB" id="A0A5P0YRR1"/>
<evidence type="ECO:0000256" key="1">
    <source>
        <dbReference type="ARBA" id="ARBA00001933"/>
    </source>
</evidence>
<evidence type="ECO:0000256" key="5">
    <source>
        <dbReference type="ARBA" id="ARBA00022898"/>
    </source>
</evidence>
<evidence type="ECO:0000313" key="7">
    <source>
        <dbReference type="EMBL" id="MBB1257449.1"/>
    </source>
</evidence>
<dbReference type="Pfam" id="PF00155">
    <property type="entry name" value="Aminotran_1_2"/>
    <property type="match status" value="1"/>
</dbReference>
<organism evidence="8 9">
    <name type="scientific">Streptomyces alkaliterrae</name>
    <dbReference type="NCBI Taxonomy" id="2213162"/>
    <lineage>
        <taxon>Bacteria</taxon>
        <taxon>Bacillati</taxon>
        <taxon>Actinomycetota</taxon>
        <taxon>Actinomycetes</taxon>
        <taxon>Kitasatosporales</taxon>
        <taxon>Streptomycetaceae</taxon>
        <taxon>Streptomyces</taxon>
    </lineage>
</organism>
<evidence type="ECO:0000256" key="2">
    <source>
        <dbReference type="ARBA" id="ARBA00007441"/>
    </source>
</evidence>
<evidence type="ECO:0000259" key="6">
    <source>
        <dbReference type="Pfam" id="PF00155"/>
    </source>
</evidence>
<dbReference type="OrthoDB" id="9763453at2"/>
<dbReference type="InterPro" id="IPR015421">
    <property type="entry name" value="PyrdxlP-dep_Trfase_major"/>
</dbReference>
<dbReference type="GO" id="GO:0008483">
    <property type="term" value="F:transaminase activity"/>
    <property type="evidence" value="ECO:0007669"/>
    <property type="project" value="UniProtKB-KW"/>
</dbReference>
<keyword evidence="4 8" id="KW-0808">Transferase</keyword>
<dbReference type="SUPFAM" id="SSF53383">
    <property type="entry name" value="PLP-dependent transferases"/>
    <property type="match status" value="1"/>
</dbReference>
<keyword evidence="5" id="KW-0663">Pyridoxal phosphate</keyword>
<comment type="cofactor">
    <cofactor evidence="1">
        <name>pyridoxal 5'-phosphate</name>
        <dbReference type="ChEBI" id="CHEBI:597326"/>
    </cofactor>
</comment>
<dbReference type="Proteomes" id="UP000517765">
    <property type="component" value="Unassembled WGS sequence"/>
</dbReference>
<evidence type="ECO:0000313" key="9">
    <source>
        <dbReference type="Proteomes" id="UP000320857"/>
    </source>
</evidence>
<reference evidence="8 9" key="1">
    <citation type="submission" date="2019-10" db="EMBL/GenBank/DDBJ databases">
        <title>Streptomyces sp. nov., a novel actinobacterium isolated from alkaline environment.</title>
        <authorList>
            <person name="Golinska P."/>
        </authorList>
    </citation>
    <scope>NUCLEOTIDE SEQUENCE [LARGE SCALE GENOMIC DNA]</scope>
    <source>
        <strain evidence="8 9">OF1</strain>
    </source>
</reference>
<evidence type="ECO:0000256" key="4">
    <source>
        <dbReference type="ARBA" id="ARBA00022679"/>
    </source>
</evidence>
<dbReference type="CDD" id="cd00609">
    <property type="entry name" value="AAT_like"/>
    <property type="match status" value="1"/>
</dbReference>
<reference evidence="7" key="3">
    <citation type="journal article" name="Syst. Appl. Microbiol.">
        <title>Streptomyces alkaliterrae sp. nov., isolated from an alkaline soil, and emended descriptions of Streptomyces alkaliphilus, Streptomyces calidiresistens and Streptomyces durbertensis.</title>
        <authorList>
            <person name="Swiecimska M."/>
            <person name="Golinska P."/>
            <person name="Nouioui I."/>
            <person name="Wypij M."/>
            <person name="Rai M."/>
            <person name="Sangal V."/>
            <person name="Goodfellow M."/>
        </authorList>
    </citation>
    <scope>NUCLEOTIDE SEQUENCE</scope>
    <source>
        <strain evidence="7">OF8</strain>
    </source>
</reference>
<evidence type="ECO:0000313" key="10">
    <source>
        <dbReference type="Proteomes" id="UP000517765"/>
    </source>
</evidence>
<dbReference type="InterPro" id="IPR050596">
    <property type="entry name" value="AspAT/PAT-like"/>
</dbReference>
<proteinExistence type="inferred from homology"/>
<dbReference type="Gene3D" id="3.40.640.10">
    <property type="entry name" value="Type I PLP-dependent aspartate aminotransferase-like (Major domain)"/>
    <property type="match status" value="1"/>
</dbReference>
<dbReference type="RefSeq" id="WP_143648584.1">
    <property type="nucleotide sequence ID" value="NZ_JABJXA010000003.1"/>
</dbReference>
<keyword evidence="3 8" id="KW-0032">Aminotransferase</keyword>
<dbReference type="GO" id="GO:0006520">
    <property type="term" value="P:amino acid metabolic process"/>
    <property type="evidence" value="ECO:0007669"/>
    <property type="project" value="InterPro"/>
</dbReference>
<dbReference type="Proteomes" id="UP000320857">
    <property type="component" value="Unassembled WGS sequence"/>
</dbReference>
<reference evidence="10" key="2">
    <citation type="submission" date="2020-05" db="EMBL/GenBank/DDBJ databases">
        <title>Classification of alakaliphilic streptomycetes isolated from an alkaline soil next to Lonar Crater, India and a proposal for the recognition of Streptomyces alkaliterrae sp. nov.</title>
        <authorList>
            <person name="Golinska P."/>
        </authorList>
    </citation>
    <scope>NUCLEOTIDE SEQUENCE [LARGE SCALE GENOMIC DNA]</scope>
    <source>
        <strain evidence="10">OF8</strain>
    </source>
</reference>
<name>A0A5P0YRR1_9ACTN</name>
<dbReference type="PANTHER" id="PTHR46383">
    <property type="entry name" value="ASPARTATE AMINOTRANSFERASE"/>
    <property type="match status" value="1"/>
</dbReference>
<comment type="caution">
    <text evidence="8">The sequence shown here is derived from an EMBL/GenBank/DDBJ whole genome shotgun (WGS) entry which is preliminary data.</text>
</comment>